<dbReference type="AlphaFoldDB" id="A0A0N4ZR59"/>
<organism evidence="2 3">
    <name type="scientific">Parastrongyloides trichosuri</name>
    <name type="common">Possum-specific nematode worm</name>
    <dbReference type="NCBI Taxonomy" id="131310"/>
    <lineage>
        <taxon>Eukaryota</taxon>
        <taxon>Metazoa</taxon>
        <taxon>Ecdysozoa</taxon>
        <taxon>Nematoda</taxon>
        <taxon>Chromadorea</taxon>
        <taxon>Rhabditida</taxon>
        <taxon>Tylenchina</taxon>
        <taxon>Panagrolaimomorpha</taxon>
        <taxon>Strongyloidoidea</taxon>
        <taxon>Strongyloididae</taxon>
        <taxon>Parastrongyloides</taxon>
    </lineage>
</organism>
<dbReference type="WBParaSite" id="PTRK_0001099650.1">
    <property type="protein sequence ID" value="PTRK_0001099650.1"/>
    <property type="gene ID" value="PTRK_0001099650"/>
</dbReference>
<dbReference type="GO" id="GO:0005886">
    <property type="term" value="C:plasma membrane"/>
    <property type="evidence" value="ECO:0007669"/>
    <property type="project" value="TreeGrafter"/>
</dbReference>
<evidence type="ECO:0000313" key="3">
    <source>
        <dbReference type="WBParaSite" id="PTRK_0001099650.1"/>
    </source>
</evidence>
<keyword evidence="1" id="KW-0472">Membrane</keyword>
<feature type="transmembrane region" description="Helical" evidence="1">
    <location>
        <begin position="187"/>
        <end position="210"/>
    </location>
</feature>
<dbReference type="PANTHER" id="PTHR11683:SF12">
    <property type="entry name" value="M6, ISOFORM F"/>
    <property type="match status" value="1"/>
</dbReference>
<feature type="transmembrane region" description="Helical" evidence="1">
    <location>
        <begin position="91"/>
        <end position="109"/>
    </location>
</feature>
<reference evidence="3" key="1">
    <citation type="submission" date="2017-02" db="UniProtKB">
        <authorList>
            <consortium name="WormBaseParasite"/>
        </authorList>
    </citation>
    <scope>IDENTIFICATION</scope>
</reference>
<protein>
    <submittedName>
        <fullName evidence="3">Transmembrane protein 144</fullName>
    </submittedName>
</protein>
<keyword evidence="2" id="KW-1185">Reference proteome</keyword>
<dbReference type="Proteomes" id="UP000038045">
    <property type="component" value="Unplaced"/>
</dbReference>
<accession>A0A0N4ZR59</accession>
<sequence>MTLRCLKFPFLTILTGIVTIISGIIYGITMTLALEGFERQMNAFLDVGTLNFRFFIIISTIFFIIISTIFLTSSIFSTIKMNNYNSQQSKVISLFTSTFFTGPFIYLLYFTILFWAILFSITSICLGFYIVFITTTFFFCKLVDTQCFDFSVFLPIILEKITKKKVDLTFCSEKKERLCDRKNNMSWNFIISFICCLMSLMGLIHCLMILTNKWSRMRGKKKYFKIELKSKNNLEKKLIDE</sequence>
<feature type="transmembrane region" description="Helical" evidence="1">
    <location>
        <begin position="54"/>
        <end position="79"/>
    </location>
</feature>
<dbReference type="GO" id="GO:0031175">
    <property type="term" value="P:neuron projection development"/>
    <property type="evidence" value="ECO:0007669"/>
    <property type="project" value="TreeGrafter"/>
</dbReference>
<dbReference type="Pfam" id="PF01275">
    <property type="entry name" value="Myelin_PLP"/>
    <property type="match status" value="1"/>
</dbReference>
<keyword evidence="1" id="KW-1133">Transmembrane helix</keyword>
<feature type="transmembrane region" description="Helical" evidence="1">
    <location>
        <begin position="115"/>
        <end position="140"/>
    </location>
</feature>
<feature type="transmembrane region" description="Helical" evidence="1">
    <location>
        <begin position="12"/>
        <end position="34"/>
    </location>
</feature>
<proteinExistence type="predicted"/>
<name>A0A0N4ZR59_PARTI</name>
<dbReference type="InterPro" id="IPR001614">
    <property type="entry name" value="Myelin_PLP"/>
</dbReference>
<evidence type="ECO:0000313" key="2">
    <source>
        <dbReference type="Proteomes" id="UP000038045"/>
    </source>
</evidence>
<keyword evidence="1" id="KW-0812">Transmembrane</keyword>
<evidence type="ECO:0000256" key="1">
    <source>
        <dbReference type="SAM" id="Phobius"/>
    </source>
</evidence>
<dbReference type="PANTHER" id="PTHR11683">
    <property type="entry name" value="MYELIN PROTEOLIPID"/>
    <property type="match status" value="1"/>
</dbReference>